<feature type="region of interest" description="Disordered" evidence="1">
    <location>
        <begin position="214"/>
        <end position="264"/>
    </location>
</feature>
<proteinExistence type="predicted"/>
<name>A0A7W9Q9J0_9ACTN</name>
<dbReference type="InterPro" id="IPR000792">
    <property type="entry name" value="Tscrpt_reg_LuxR_C"/>
</dbReference>
<sequence>MLSALGLDEVQESAYRTLVGLGAAEIPELALRLARPEGDTERALRCLERQGLAARSSGRAGRWVAVPPTAALGTLLTRRRHELERAEQTAAALAEEYRCGAAHRAARDVVEVVSGMTAIRHRSLQLRSGAADEVCALIAGTERMPLGRPMGHGVRQRVVVERELLSRPAGLSELTTALGRGTGAQIRVVDRVPTSLLIADGRLALVALQRPPAEAPTGWPVAEADPYDGDPAAARRSRQAGRPGQTGCGQQGGQSGGQPGARAHSAVETVGLVEPEALIVHPSGLLASLHALFDAAWRDAVPLRFDTTGGASQPPAPAPDGPDGTDLEILSLLLAGLTDASVAKQLDLGLRTVQRRVKGLMELAGVTTRLQLGWHAYERCWISRTVAPSSGRPVASSGGRSSAAPGGSRPNNQPVPPARPSSDQRSPAPRRATAREAANAAARALHRT</sequence>
<dbReference type="GO" id="GO:0003677">
    <property type="term" value="F:DNA binding"/>
    <property type="evidence" value="ECO:0007669"/>
    <property type="project" value="InterPro"/>
</dbReference>
<feature type="domain" description="HTH luxR-type" evidence="2">
    <location>
        <begin position="319"/>
        <end position="376"/>
    </location>
</feature>
<feature type="region of interest" description="Disordered" evidence="1">
    <location>
        <begin position="388"/>
        <end position="448"/>
    </location>
</feature>
<feature type="compositionally biased region" description="Gly residues" evidence="1">
    <location>
        <begin position="244"/>
        <end position="259"/>
    </location>
</feature>
<dbReference type="InterPro" id="IPR002831">
    <property type="entry name" value="Tscrpt_reg_TrmB_N"/>
</dbReference>
<feature type="compositionally biased region" description="Low complexity" evidence="1">
    <location>
        <begin position="429"/>
        <end position="448"/>
    </location>
</feature>
<dbReference type="SMART" id="SM00421">
    <property type="entry name" value="HTH_LUXR"/>
    <property type="match status" value="1"/>
</dbReference>
<dbReference type="RefSeq" id="WP_246494828.1">
    <property type="nucleotide sequence ID" value="NZ_JACHJL010000007.1"/>
</dbReference>
<keyword evidence="4" id="KW-1185">Reference proteome</keyword>
<dbReference type="InterPro" id="IPR016032">
    <property type="entry name" value="Sig_transdc_resp-reg_C-effctor"/>
</dbReference>
<dbReference type="InterPro" id="IPR051797">
    <property type="entry name" value="TrmB-like"/>
</dbReference>
<evidence type="ECO:0000256" key="1">
    <source>
        <dbReference type="SAM" id="MobiDB-lite"/>
    </source>
</evidence>
<dbReference type="EMBL" id="JACHJL010000007">
    <property type="protein sequence ID" value="MBB5936125.1"/>
    <property type="molecule type" value="Genomic_DNA"/>
</dbReference>
<feature type="compositionally biased region" description="Low complexity" evidence="1">
    <location>
        <begin position="388"/>
        <end position="410"/>
    </location>
</feature>
<organism evidence="3 4">
    <name type="scientific">Streptomyces zagrosensis</name>
    <dbReference type="NCBI Taxonomy" id="1042984"/>
    <lineage>
        <taxon>Bacteria</taxon>
        <taxon>Bacillati</taxon>
        <taxon>Actinomycetota</taxon>
        <taxon>Actinomycetes</taxon>
        <taxon>Kitasatosporales</taxon>
        <taxon>Streptomycetaceae</taxon>
        <taxon>Streptomyces</taxon>
    </lineage>
</organism>
<dbReference type="GO" id="GO:0006355">
    <property type="term" value="P:regulation of DNA-templated transcription"/>
    <property type="evidence" value="ECO:0007669"/>
    <property type="project" value="InterPro"/>
</dbReference>
<dbReference type="PANTHER" id="PTHR34293">
    <property type="entry name" value="HTH-TYPE TRANSCRIPTIONAL REGULATOR TRMBL2"/>
    <property type="match status" value="1"/>
</dbReference>
<dbReference type="SUPFAM" id="SSF46894">
    <property type="entry name" value="C-terminal effector domain of the bipartite response regulators"/>
    <property type="match status" value="1"/>
</dbReference>
<evidence type="ECO:0000259" key="2">
    <source>
        <dbReference type="SMART" id="SM00421"/>
    </source>
</evidence>
<dbReference type="Gene3D" id="1.10.10.10">
    <property type="entry name" value="Winged helix-like DNA-binding domain superfamily/Winged helix DNA-binding domain"/>
    <property type="match status" value="2"/>
</dbReference>
<evidence type="ECO:0000313" key="4">
    <source>
        <dbReference type="Proteomes" id="UP000588098"/>
    </source>
</evidence>
<accession>A0A7W9Q9J0</accession>
<dbReference type="Proteomes" id="UP000588098">
    <property type="component" value="Unassembled WGS sequence"/>
</dbReference>
<evidence type="ECO:0000313" key="3">
    <source>
        <dbReference type="EMBL" id="MBB5936125.1"/>
    </source>
</evidence>
<dbReference type="InterPro" id="IPR036388">
    <property type="entry name" value="WH-like_DNA-bd_sf"/>
</dbReference>
<dbReference type="PANTHER" id="PTHR34293:SF1">
    <property type="entry name" value="HTH-TYPE TRANSCRIPTIONAL REGULATOR TRMBL2"/>
    <property type="match status" value="1"/>
</dbReference>
<dbReference type="AlphaFoldDB" id="A0A7W9Q9J0"/>
<comment type="caution">
    <text evidence="3">The sequence shown here is derived from an EMBL/GenBank/DDBJ whole genome shotgun (WGS) entry which is preliminary data.</text>
</comment>
<protein>
    <submittedName>
        <fullName evidence="3">Putative transcriptional regulator</fullName>
    </submittedName>
</protein>
<reference evidence="3 4" key="1">
    <citation type="submission" date="2020-08" db="EMBL/GenBank/DDBJ databases">
        <title>Genomic Encyclopedia of Type Strains, Phase III (KMG-III): the genomes of soil and plant-associated and newly described type strains.</title>
        <authorList>
            <person name="Whitman W."/>
        </authorList>
    </citation>
    <scope>NUCLEOTIDE SEQUENCE [LARGE SCALE GENOMIC DNA]</scope>
    <source>
        <strain evidence="3 4">CECT 8305</strain>
    </source>
</reference>
<dbReference type="Pfam" id="PF01978">
    <property type="entry name" value="TrmB"/>
    <property type="match status" value="1"/>
</dbReference>
<gene>
    <name evidence="3" type="ORF">FHS42_003200</name>
</gene>